<dbReference type="InterPro" id="IPR025944">
    <property type="entry name" value="Sigma_54_int_dom_CS"/>
</dbReference>
<evidence type="ECO:0000256" key="7">
    <source>
        <dbReference type="PROSITE-ProRule" id="PRU00169"/>
    </source>
</evidence>
<dbReference type="InterPro" id="IPR025662">
    <property type="entry name" value="Sigma_54_int_dom_ATP-bd_1"/>
</dbReference>
<evidence type="ECO:0000256" key="6">
    <source>
        <dbReference type="ARBA" id="ARBA00023163"/>
    </source>
</evidence>
<dbReference type="PROSITE" id="PS50110">
    <property type="entry name" value="RESPONSE_REGULATORY"/>
    <property type="match status" value="1"/>
</dbReference>
<dbReference type="Pfam" id="PF02954">
    <property type="entry name" value="HTH_8"/>
    <property type="match status" value="1"/>
</dbReference>
<keyword evidence="11" id="KW-1185">Reference proteome</keyword>
<keyword evidence="2" id="KW-0547">Nucleotide-binding</keyword>
<sequence>MDSPISVLIVEDEALIRKTLVRKLNKEGFFTEEAANGKETRKHLAQSACDLVLMDINLPDANGIDLLAEAKERDPELPVIMMTGNHAIQLVVEAMKLGAFDYITKPFNLEEVMLTVQKALEMTELRRQVRLMRANLEAEYGFQSIIGQSEPMVQIMNVAKTVAESAAETVLILGESGTGKNLIAQAIHYNSSRASRPFMEVTCTALPATLLESELFGHEKGAFTDAKSLKRGLCEMAHQGTLFLDEIGEMPLETQAKLLGFLESRRFRRVGGTRDIAVDLRIVAATNQNMDQLIDEKKFREDLYYRLNVIEIDMPSLRSRAADIPLLCRFFVDHFNRKFKKTIQGISDDALTYLSRYAWPGNVRELRNVVERAMILSQNKVLQPDDFPLRRRKSADAPAGNEGFSLPPEGIPLDTVEETLVRQALERTEGNQTKAAKLLSLSRDQLRYRMKQYKLF</sequence>
<dbReference type="Gene3D" id="1.10.10.60">
    <property type="entry name" value="Homeodomain-like"/>
    <property type="match status" value="1"/>
</dbReference>
<evidence type="ECO:0000256" key="5">
    <source>
        <dbReference type="ARBA" id="ARBA00023015"/>
    </source>
</evidence>
<gene>
    <name evidence="10" type="ORF">J3U88_05430</name>
</gene>
<protein>
    <submittedName>
        <fullName evidence="10">Sigma-54-dependent Fis family transcriptional regulator</fullName>
    </submittedName>
</protein>
<dbReference type="CDD" id="cd00009">
    <property type="entry name" value="AAA"/>
    <property type="match status" value="1"/>
</dbReference>
<dbReference type="InterPro" id="IPR011006">
    <property type="entry name" value="CheY-like_superfamily"/>
</dbReference>
<evidence type="ECO:0000313" key="11">
    <source>
        <dbReference type="Proteomes" id="UP000664417"/>
    </source>
</evidence>
<evidence type="ECO:0000256" key="1">
    <source>
        <dbReference type="ARBA" id="ARBA00022553"/>
    </source>
</evidence>
<dbReference type="InterPro" id="IPR058031">
    <property type="entry name" value="AAA_lid_NorR"/>
</dbReference>
<reference evidence="10" key="1">
    <citation type="submission" date="2021-03" db="EMBL/GenBank/DDBJ databases">
        <authorList>
            <person name="Wang G."/>
        </authorList>
    </citation>
    <scope>NUCLEOTIDE SEQUENCE</scope>
    <source>
        <strain evidence="10">KCTC 12899</strain>
    </source>
</reference>
<dbReference type="GO" id="GO:0000160">
    <property type="term" value="P:phosphorelay signal transduction system"/>
    <property type="evidence" value="ECO:0007669"/>
    <property type="project" value="UniProtKB-KW"/>
</dbReference>
<dbReference type="InterPro" id="IPR027417">
    <property type="entry name" value="P-loop_NTPase"/>
</dbReference>
<keyword evidence="5" id="KW-0805">Transcription regulation</keyword>
<dbReference type="SUPFAM" id="SSF46689">
    <property type="entry name" value="Homeodomain-like"/>
    <property type="match status" value="1"/>
</dbReference>
<dbReference type="InterPro" id="IPR009057">
    <property type="entry name" value="Homeodomain-like_sf"/>
</dbReference>
<name>A0A8J7Q255_9BACT</name>
<evidence type="ECO:0000259" key="9">
    <source>
        <dbReference type="PROSITE" id="PS50110"/>
    </source>
</evidence>
<keyword evidence="6" id="KW-0804">Transcription</keyword>
<dbReference type="GO" id="GO:0005524">
    <property type="term" value="F:ATP binding"/>
    <property type="evidence" value="ECO:0007669"/>
    <property type="project" value="UniProtKB-KW"/>
</dbReference>
<evidence type="ECO:0000256" key="4">
    <source>
        <dbReference type="ARBA" id="ARBA00023012"/>
    </source>
</evidence>
<dbReference type="PROSITE" id="PS00688">
    <property type="entry name" value="SIGMA54_INTERACT_3"/>
    <property type="match status" value="1"/>
</dbReference>
<dbReference type="Pfam" id="PF25601">
    <property type="entry name" value="AAA_lid_14"/>
    <property type="match status" value="1"/>
</dbReference>
<dbReference type="PROSITE" id="PS50045">
    <property type="entry name" value="SIGMA54_INTERACT_4"/>
    <property type="match status" value="1"/>
</dbReference>
<dbReference type="InterPro" id="IPR002078">
    <property type="entry name" value="Sigma_54_int"/>
</dbReference>
<dbReference type="Proteomes" id="UP000664417">
    <property type="component" value="Unassembled WGS sequence"/>
</dbReference>
<dbReference type="Pfam" id="PF00072">
    <property type="entry name" value="Response_reg"/>
    <property type="match status" value="1"/>
</dbReference>
<keyword evidence="4" id="KW-0902">Two-component regulatory system</keyword>
<dbReference type="Gene3D" id="3.40.50.2300">
    <property type="match status" value="1"/>
</dbReference>
<organism evidence="10 11">
    <name type="scientific">Acanthopleuribacter pedis</name>
    <dbReference type="NCBI Taxonomy" id="442870"/>
    <lineage>
        <taxon>Bacteria</taxon>
        <taxon>Pseudomonadati</taxon>
        <taxon>Acidobacteriota</taxon>
        <taxon>Holophagae</taxon>
        <taxon>Acanthopleuribacterales</taxon>
        <taxon>Acanthopleuribacteraceae</taxon>
        <taxon>Acanthopleuribacter</taxon>
    </lineage>
</organism>
<dbReference type="PRINTS" id="PR01590">
    <property type="entry name" value="HTHFIS"/>
</dbReference>
<feature type="domain" description="Response regulatory" evidence="9">
    <location>
        <begin position="6"/>
        <end position="120"/>
    </location>
</feature>
<dbReference type="Gene3D" id="1.10.8.60">
    <property type="match status" value="1"/>
</dbReference>
<dbReference type="FunFam" id="3.40.50.2300:FF:000018">
    <property type="entry name" value="DNA-binding transcriptional regulator NtrC"/>
    <property type="match status" value="1"/>
</dbReference>
<keyword evidence="1 7" id="KW-0597">Phosphoprotein</keyword>
<dbReference type="Pfam" id="PF00158">
    <property type="entry name" value="Sigma54_activat"/>
    <property type="match status" value="1"/>
</dbReference>
<dbReference type="GO" id="GO:0006355">
    <property type="term" value="P:regulation of DNA-templated transcription"/>
    <property type="evidence" value="ECO:0007669"/>
    <property type="project" value="InterPro"/>
</dbReference>
<evidence type="ECO:0000259" key="8">
    <source>
        <dbReference type="PROSITE" id="PS50045"/>
    </source>
</evidence>
<evidence type="ECO:0000313" key="10">
    <source>
        <dbReference type="EMBL" id="MBO1317895.1"/>
    </source>
</evidence>
<comment type="caution">
    <text evidence="10">The sequence shown here is derived from an EMBL/GenBank/DDBJ whole genome shotgun (WGS) entry which is preliminary data.</text>
</comment>
<dbReference type="InterPro" id="IPR003593">
    <property type="entry name" value="AAA+_ATPase"/>
</dbReference>
<dbReference type="SUPFAM" id="SSF52540">
    <property type="entry name" value="P-loop containing nucleoside triphosphate hydrolases"/>
    <property type="match status" value="1"/>
</dbReference>
<evidence type="ECO:0000256" key="2">
    <source>
        <dbReference type="ARBA" id="ARBA00022741"/>
    </source>
</evidence>
<dbReference type="SUPFAM" id="SSF52172">
    <property type="entry name" value="CheY-like"/>
    <property type="match status" value="1"/>
</dbReference>
<dbReference type="InterPro" id="IPR001789">
    <property type="entry name" value="Sig_transdc_resp-reg_receiver"/>
</dbReference>
<dbReference type="AlphaFoldDB" id="A0A8J7Q255"/>
<dbReference type="PROSITE" id="PS00675">
    <property type="entry name" value="SIGMA54_INTERACT_1"/>
    <property type="match status" value="1"/>
</dbReference>
<feature type="modified residue" description="4-aspartylphosphate" evidence="7">
    <location>
        <position position="55"/>
    </location>
</feature>
<dbReference type="InterPro" id="IPR002197">
    <property type="entry name" value="HTH_Fis"/>
</dbReference>
<feature type="domain" description="Sigma-54 factor interaction" evidence="8">
    <location>
        <begin position="145"/>
        <end position="375"/>
    </location>
</feature>
<dbReference type="SMART" id="SM00448">
    <property type="entry name" value="REC"/>
    <property type="match status" value="1"/>
</dbReference>
<dbReference type="GO" id="GO:0043565">
    <property type="term" value="F:sequence-specific DNA binding"/>
    <property type="evidence" value="ECO:0007669"/>
    <property type="project" value="InterPro"/>
</dbReference>
<accession>A0A8J7Q255</accession>
<dbReference type="EMBL" id="JAFREP010000004">
    <property type="protein sequence ID" value="MBO1317895.1"/>
    <property type="molecule type" value="Genomic_DNA"/>
</dbReference>
<dbReference type="RefSeq" id="WP_207857395.1">
    <property type="nucleotide sequence ID" value="NZ_JAFREP010000004.1"/>
</dbReference>
<proteinExistence type="predicted"/>
<dbReference type="Gene3D" id="3.40.50.300">
    <property type="entry name" value="P-loop containing nucleotide triphosphate hydrolases"/>
    <property type="match status" value="1"/>
</dbReference>
<dbReference type="PANTHER" id="PTHR32071">
    <property type="entry name" value="TRANSCRIPTIONAL REGULATORY PROTEIN"/>
    <property type="match status" value="1"/>
</dbReference>
<keyword evidence="3" id="KW-0067">ATP-binding</keyword>
<dbReference type="PANTHER" id="PTHR32071:SF113">
    <property type="entry name" value="ALGINATE BIOSYNTHESIS TRANSCRIPTIONAL REGULATORY PROTEIN ALGB"/>
    <property type="match status" value="1"/>
</dbReference>
<evidence type="ECO:0000256" key="3">
    <source>
        <dbReference type="ARBA" id="ARBA00022840"/>
    </source>
</evidence>
<dbReference type="FunFam" id="3.40.50.300:FF:000006">
    <property type="entry name" value="DNA-binding transcriptional regulator NtrC"/>
    <property type="match status" value="1"/>
</dbReference>
<dbReference type="SMART" id="SM00382">
    <property type="entry name" value="AAA"/>
    <property type="match status" value="1"/>
</dbReference>